<reference evidence="1" key="1">
    <citation type="submission" date="2020-08" db="EMBL/GenBank/DDBJ databases">
        <title>Multicomponent nature underlies the extraordinary mechanical properties of spider dragline silk.</title>
        <authorList>
            <person name="Kono N."/>
            <person name="Nakamura H."/>
            <person name="Mori M."/>
            <person name="Yoshida Y."/>
            <person name="Ohtoshi R."/>
            <person name="Malay A.D."/>
            <person name="Moran D.A.P."/>
            <person name="Tomita M."/>
            <person name="Numata K."/>
            <person name="Arakawa K."/>
        </authorList>
    </citation>
    <scope>NUCLEOTIDE SEQUENCE</scope>
</reference>
<comment type="caution">
    <text evidence="1">The sequence shown here is derived from an EMBL/GenBank/DDBJ whole genome shotgun (WGS) entry which is preliminary data.</text>
</comment>
<accession>A0A8X6VW77</accession>
<protein>
    <submittedName>
        <fullName evidence="1">Uncharacterized protein</fullName>
    </submittedName>
</protein>
<keyword evidence="2" id="KW-1185">Reference proteome</keyword>
<sequence length="198" mass="22379">MPTETRVGLDSTSNYCPPSDTKAYQLLHCSINRQAANRVAKNDANLALSPTFRYVSNSITFLMSVIAAVTVTEKLPENDEDVNVEDLKKLLKYHILFKCNVDLETTMEKNPHPTKAFCDGSIHLRKQIACDQPSVLEQAVKRVRQGFVRSPRKSTRVAACEFGMPQKRHGIFNKKIKFQAVSFAIDTSFVQQYQPLIE</sequence>
<name>A0A8X6VW77_TRICX</name>
<gene>
    <name evidence="1" type="ORF">TNCV_2789261</name>
</gene>
<organism evidence="1 2">
    <name type="scientific">Trichonephila clavipes</name>
    <name type="common">Golden silk orbweaver</name>
    <name type="synonym">Nephila clavipes</name>
    <dbReference type="NCBI Taxonomy" id="2585209"/>
    <lineage>
        <taxon>Eukaryota</taxon>
        <taxon>Metazoa</taxon>
        <taxon>Ecdysozoa</taxon>
        <taxon>Arthropoda</taxon>
        <taxon>Chelicerata</taxon>
        <taxon>Arachnida</taxon>
        <taxon>Araneae</taxon>
        <taxon>Araneomorphae</taxon>
        <taxon>Entelegynae</taxon>
        <taxon>Araneoidea</taxon>
        <taxon>Nephilidae</taxon>
        <taxon>Trichonephila</taxon>
    </lineage>
</organism>
<evidence type="ECO:0000313" key="1">
    <source>
        <dbReference type="EMBL" id="GFY23693.1"/>
    </source>
</evidence>
<dbReference type="Proteomes" id="UP000887159">
    <property type="component" value="Unassembled WGS sequence"/>
</dbReference>
<dbReference type="EMBL" id="BMAU01021365">
    <property type="protein sequence ID" value="GFY23693.1"/>
    <property type="molecule type" value="Genomic_DNA"/>
</dbReference>
<evidence type="ECO:0000313" key="2">
    <source>
        <dbReference type="Proteomes" id="UP000887159"/>
    </source>
</evidence>
<dbReference type="AlphaFoldDB" id="A0A8X6VW77"/>
<proteinExistence type="predicted"/>